<dbReference type="AlphaFoldDB" id="A0A6G0VTT6"/>
<keyword evidence="1" id="KW-0175">Coiled coil</keyword>
<dbReference type="Proteomes" id="UP000478052">
    <property type="component" value="Unassembled WGS sequence"/>
</dbReference>
<evidence type="ECO:0000313" key="2">
    <source>
        <dbReference type="EMBL" id="KAF0706215.1"/>
    </source>
</evidence>
<keyword evidence="3" id="KW-1185">Reference proteome</keyword>
<gene>
    <name evidence="2" type="ORF">FWK35_00032028</name>
</gene>
<feature type="coiled-coil region" evidence="1">
    <location>
        <begin position="5"/>
        <end position="39"/>
    </location>
</feature>
<evidence type="ECO:0000313" key="3">
    <source>
        <dbReference type="Proteomes" id="UP000478052"/>
    </source>
</evidence>
<dbReference type="OrthoDB" id="6593820at2759"/>
<accession>A0A6G0VTT6</accession>
<sequence>MSNHFDDFGKQLREVLNTVKELREENKQLRENNRKLQLGCGLLSLRINSLEQKSVSNYIEIIGVTECKTENCVQIYK</sequence>
<name>A0A6G0VTT6_APHCR</name>
<comment type="caution">
    <text evidence="2">The sequence shown here is derived from an EMBL/GenBank/DDBJ whole genome shotgun (WGS) entry which is preliminary data.</text>
</comment>
<evidence type="ECO:0000256" key="1">
    <source>
        <dbReference type="SAM" id="Coils"/>
    </source>
</evidence>
<dbReference type="EMBL" id="VUJU01012985">
    <property type="protein sequence ID" value="KAF0706215.1"/>
    <property type="molecule type" value="Genomic_DNA"/>
</dbReference>
<organism evidence="2 3">
    <name type="scientific">Aphis craccivora</name>
    <name type="common">Cowpea aphid</name>
    <dbReference type="NCBI Taxonomy" id="307492"/>
    <lineage>
        <taxon>Eukaryota</taxon>
        <taxon>Metazoa</taxon>
        <taxon>Ecdysozoa</taxon>
        <taxon>Arthropoda</taxon>
        <taxon>Hexapoda</taxon>
        <taxon>Insecta</taxon>
        <taxon>Pterygota</taxon>
        <taxon>Neoptera</taxon>
        <taxon>Paraneoptera</taxon>
        <taxon>Hemiptera</taxon>
        <taxon>Sternorrhyncha</taxon>
        <taxon>Aphidomorpha</taxon>
        <taxon>Aphidoidea</taxon>
        <taxon>Aphididae</taxon>
        <taxon>Aphidini</taxon>
        <taxon>Aphis</taxon>
        <taxon>Aphis</taxon>
    </lineage>
</organism>
<reference evidence="2 3" key="1">
    <citation type="submission" date="2019-08" db="EMBL/GenBank/DDBJ databases">
        <title>Whole genome of Aphis craccivora.</title>
        <authorList>
            <person name="Voronova N.V."/>
            <person name="Shulinski R.S."/>
            <person name="Bandarenka Y.V."/>
            <person name="Zhorov D.G."/>
            <person name="Warner D."/>
        </authorList>
    </citation>
    <scope>NUCLEOTIDE SEQUENCE [LARGE SCALE GENOMIC DNA]</scope>
    <source>
        <strain evidence="2">180601</strain>
        <tissue evidence="2">Whole Body</tissue>
    </source>
</reference>
<proteinExistence type="predicted"/>
<protein>
    <submittedName>
        <fullName evidence="2">E3 ubiquitin-protein ligase TRAIP-like</fullName>
    </submittedName>
</protein>